<gene>
    <name evidence="3" type="ORF">CHT91_03400</name>
    <name evidence="2" type="ORF">V7F78_08115</name>
</gene>
<evidence type="ECO:0000256" key="1">
    <source>
        <dbReference type="SAM" id="MobiDB-lite"/>
    </source>
</evidence>
<dbReference type="EMBL" id="NOWI01000003">
    <property type="protein sequence ID" value="RFT45873.1"/>
    <property type="molecule type" value="Genomic_DNA"/>
</dbReference>
<evidence type="ECO:0000313" key="2">
    <source>
        <dbReference type="EMBL" id="MEH1546972.1"/>
    </source>
</evidence>
<dbReference type="Proteomes" id="UP001309299">
    <property type="component" value="Unassembled WGS sequence"/>
</dbReference>
<name>A0A3E2DLP6_9ACTN</name>
<reference evidence="3 4" key="1">
    <citation type="submission" date="2017-07" db="EMBL/GenBank/DDBJ databases">
        <authorList>
            <person name="Sun Z.S."/>
            <person name="Albrecht U."/>
            <person name="Echele G."/>
            <person name="Lee C.C."/>
        </authorList>
    </citation>
    <scope>NUCLEOTIDE SEQUENCE [LARGE SCALE GENOMIC DNA]</scope>
    <source>
        <strain evidence="3 4">P16-029</strain>
    </source>
</reference>
<dbReference type="Proteomes" id="UP000259211">
    <property type="component" value="Unassembled WGS sequence"/>
</dbReference>
<evidence type="ECO:0000313" key="3">
    <source>
        <dbReference type="EMBL" id="RFT45873.1"/>
    </source>
</evidence>
<sequence length="277" mass="30210">MDVLTERQHRALAFIAAANQGGATPTPEELELWLTNPTPRRTGGVLASMARTPVEGLTGIFGISESIADHLVHMRWARRVRGGLTLTSLGLALMRSADVGEEAADRVVVLKPEDPLAYARLVSQISDLGDAALLVDPYLDVDQLFKLIQSTGIAQILIGNHDRTKKMRTGIKAFLEGLAECPCEVRTSAALHDRLVVAEDGRVWTLGSSFSGVANSKTFTVLTPLPDKAADAVAQHIRRLWSEAEVLVERSVQRIGHEGETMLDERNCEDRQSDEKA</sequence>
<comment type="caution">
    <text evidence="3">The sequence shown here is derived from an EMBL/GenBank/DDBJ whole genome shotgun (WGS) entry which is preliminary data.</text>
</comment>
<dbReference type="AlphaFoldDB" id="A0A3E2DLP6"/>
<evidence type="ECO:0000313" key="4">
    <source>
        <dbReference type="Proteomes" id="UP000259211"/>
    </source>
</evidence>
<reference evidence="2" key="2">
    <citation type="submission" date="2024-02" db="EMBL/GenBank/DDBJ databases">
        <title>Bacterial skin colonization with Propionibacterium avidum as a risk factor for Periprosthetic Joint Infections - a single-center prospective study.</title>
        <authorList>
            <person name="Achermann Y."/>
        </authorList>
    </citation>
    <scope>NUCLEOTIDE SEQUENCE</scope>
    <source>
        <strain evidence="2">PAVI-2017310195</strain>
    </source>
</reference>
<proteinExistence type="predicted"/>
<dbReference type="RefSeq" id="WP_016667079.1">
    <property type="nucleotide sequence ID" value="NZ_AP024309.1"/>
</dbReference>
<feature type="region of interest" description="Disordered" evidence="1">
    <location>
        <begin position="258"/>
        <end position="277"/>
    </location>
</feature>
<organism evidence="3 4">
    <name type="scientific">Cutibacterium avidum</name>
    <dbReference type="NCBI Taxonomy" id="33010"/>
    <lineage>
        <taxon>Bacteria</taxon>
        <taxon>Bacillati</taxon>
        <taxon>Actinomycetota</taxon>
        <taxon>Actinomycetes</taxon>
        <taxon>Propionibacteriales</taxon>
        <taxon>Propionibacteriaceae</taxon>
        <taxon>Cutibacterium</taxon>
    </lineage>
</organism>
<protein>
    <submittedName>
        <fullName evidence="3">Uncharacterized protein</fullName>
    </submittedName>
</protein>
<dbReference type="EMBL" id="JBAKUA010000010">
    <property type="protein sequence ID" value="MEH1546972.1"/>
    <property type="molecule type" value="Genomic_DNA"/>
</dbReference>
<accession>A0A3E2DLP6</accession>